<feature type="transmembrane region" description="Helical" evidence="1">
    <location>
        <begin position="40"/>
        <end position="62"/>
    </location>
</feature>
<dbReference type="Pfam" id="PF04341">
    <property type="entry name" value="DUF485"/>
    <property type="match status" value="1"/>
</dbReference>
<name>A0ABY8QQ20_9MICO</name>
<evidence type="ECO:0000313" key="3">
    <source>
        <dbReference type="Proteomes" id="UP001209083"/>
    </source>
</evidence>
<keyword evidence="1" id="KW-0812">Transmembrane</keyword>
<gene>
    <name evidence="2" type="ORF">LWF01_13285</name>
</gene>
<keyword evidence="1" id="KW-0472">Membrane</keyword>
<sequence length="128" mass="14482">MSTNHNSPPADDTVPAAVTPYQRVQDSADFQNLRSRFRKFVFPMTAVFFSWYALYVLLSNYAHEFMSIQVFGNVNIGLIFGLLQIVSTFAITTIYVRWANKRQDPIAEALRDDVEAELATSAQEGPRS</sequence>
<evidence type="ECO:0000256" key="1">
    <source>
        <dbReference type="SAM" id="Phobius"/>
    </source>
</evidence>
<dbReference type="InterPro" id="IPR007436">
    <property type="entry name" value="DUF485"/>
</dbReference>
<dbReference type="EMBL" id="CP090958">
    <property type="protein sequence ID" value="WGW11068.1"/>
    <property type="molecule type" value="Genomic_DNA"/>
</dbReference>
<dbReference type="RefSeq" id="WP_349637851.1">
    <property type="nucleotide sequence ID" value="NZ_CP090958.1"/>
</dbReference>
<protein>
    <submittedName>
        <fullName evidence="2">DUF485 domain-containing protein</fullName>
    </submittedName>
</protein>
<dbReference type="PANTHER" id="PTHR38441:SF1">
    <property type="entry name" value="MEMBRANE PROTEIN"/>
    <property type="match status" value="1"/>
</dbReference>
<dbReference type="PANTHER" id="PTHR38441">
    <property type="entry name" value="INTEGRAL MEMBRANE PROTEIN-RELATED"/>
    <property type="match status" value="1"/>
</dbReference>
<keyword evidence="3" id="KW-1185">Reference proteome</keyword>
<keyword evidence="1" id="KW-1133">Transmembrane helix</keyword>
<proteinExistence type="predicted"/>
<reference evidence="2 3" key="1">
    <citation type="submission" date="2023-05" db="EMBL/GenBank/DDBJ databases">
        <title>Lithophilousrod everest ZFBP1038 complete genpme.</title>
        <authorList>
            <person name="Tian M."/>
        </authorList>
    </citation>
    <scope>NUCLEOTIDE SEQUENCE [LARGE SCALE GENOMIC DNA]</scope>
    <source>
        <strain evidence="2 3">ZFBP1038</strain>
    </source>
</reference>
<accession>A0ABY8QQ20</accession>
<feature type="transmembrane region" description="Helical" evidence="1">
    <location>
        <begin position="74"/>
        <end position="96"/>
    </location>
</feature>
<evidence type="ECO:0000313" key="2">
    <source>
        <dbReference type="EMBL" id="WGW11068.1"/>
    </source>
</evidence>
<dbReference type="Proteomes" id="UP001209083">
    <property type="component" value="Chromosome"/>
</dbReference>
<organism evidence="2 3">
    <name type="scientific">Saxibacter everestensis</name>
    <dbReference type="NCBI Taxonomy" id="2909229"/>
    <lineage>
        <taxon>Bacteria</taxon>
        <taxon>Bacillati</taxon>
        <taxon>Actinomycetota</taxon>
        <taxon>Actinomycetes</taxon>
        <taxon>Micrococcales</taxon>
        <taxon>Brevibacteriaceae</taxon>
        <taxon>Saxibacter</taxon>
    </lineage>
</organism>